<proteinExistence type="predicted"/>
<name>A0A409XL98_PSICY</name>
<protein>
    <recommendedName>
        <fullName evidence="1">F-box domain-containing protein</fullName>
    </recommendedName>
</protein>
<organism evidence="2 3">
    <name type="scientific">Psilocybe cyanescens</name>
    <dbReference type="NCBI Taxonomy" id="93625"/>
    <lineage>
        <taxon>Eukaryota</taxon>
        <taxon>Fungi</taxon>
        <taxon>Dikarya</taxon>
        <taxon>Basidiomycota</taxon>
        <taxon>Agaricomycotina</taxon>
        <taxon>Agaricomycetes</taxon>
        <taxon>Agaricomycetidae</taxon>
        <taxon>Agaricales</taxon>
        <taxon>Agaricineae</taxon>
        <taxon>Strophariaceae</taxon>
        <taxon>Psilocybe</taxon>
    </lineage>
</organism>
<dbReference type="AlphaFoldDB" id="A0A409XL98"/>
<dbReference type="InterPro" id="IPR036047">
    <property type="entry name" value="F-box-like_dom_sf"/>
</dbReference>
<dbReference type="SMART" id="SM00256">
    <property type="entry name" value="FBOX"/>
    <property type="match status" value="1"/>
</dbReference>
<dbReference type="Pfam" id="PF12937">
    <property type="entry name" value="F-box-like"/>
    <property type="match status" value="1"/>
</dbReference>
<evidence type="ECO:0000313" key="2">
    <source>
        <dbReference type="EMBL" id="PPQ91476.1"/>
    </source>
</evidence>
<reference evidence="2 3" key="1">
    <citation type="journal article" date="2018" name="Evol. Lett.">
        <title>Horizontal gene cluster transfer increased hallucinogenic mushroom diversity.</title>
        <authorList>
            <person name="Reynolds H.T."/>
            <person name="Vijayakumar V."/>
            <person name="Gluck-Thaler E."/>
            <person name="Korotkin H.B."/>
            <person name="Matheny P.B."/>
            <person name="Slot J.C."/>
        </authorList>
    </citation>
    <scope>NUCLEOTIDE SEQUENCE [LARGE SCALE GENOMIC DNA]</scope>
    <source>
        <strain evidence="2 3">2631</strain>
    </source>
</reference>
<comment type="caution">
    <text evidence="2">The sequence shown here is derived from an EMBL/GenBank/DDBJ whole genome shotgun (WGS) entry which is preliminary data.</text>
</comment>
<dbReference type="Proteomes" id="UP000283269">
    <property type="component" value="Unassembled WGS sequence"/>
</dbReference>
<keyword evidence="3" id="KW-1185">Reference proteome</keyword>
<dbReference type="SUPFAM" id="SSF81383">
    <property type="entry name" value="F-box domain"/>
    <property type="match status" value="1"/>
</dbReference>
<sequence>MIVIPDELFILIFSQMPYSSLLQSTTVCRSWRLIILGNIFLCKQIFKIPTEAEETESCGLPSASHIQFHPAISRVTYCIGDTLDDVHLASYNASIRLVDLEVSNDFACIPSVTEIQGSISPTPHKRNSLPWTWSIAFTATNPDGVRVMDIFSSMVLASTKKYDMLSILSNGPLSQRLHLYQAPAVFTKAEILGKSK</sequence>
<feature type="domain" description="F-box" evidence="1">
    <location>
        <begin position="1"/>
        <end position="35"/>
    </location>
</feature>
<dbReference type="EMBL" id="NHYD01001342">
    <property type="protein sequence ID" value="PPQ91476.1"/>
    <property type="molecule type" value="Genomic_DNA"/>
</dbReference>
<dbReference type="CDD" id="cd09917">
    <property type="entry name" value="F-box_SF"/>
    <property type="match status" value="1"/>
</dbReference>
<dbReference type="Gene3D" id="1.20.1280.50">
    <property type="match status" value="1"/>
</dbReference>
<gene>
    <name evidence="2" type="ORF">CVT25_013733</name>
</gene>
<accession>A0A409XL98</accession>
<evidence type="ECO:0000313" key="3">
    <source>
        <dbReference type="Proteomes" id="UP000283269"/>
    </source>
</evidence>
<dbReference type="OrthoDB" id="3022179at2759"/>
<evidence type="ECO:0000259" key="1">
    <source>
        <dbReference type="PROSITE" id="PS50181"/>
    </source>
</evidence>
<dbReference type="PROSITE" id="PS50181">
    <property type="entry name" value="FBOX"/>
    <property type="match status" value="1"/>
</dbReference>
<dbReference type="InParanoid" id="A0A409XL98"/>
<dbReference type="InterPro" id="IPR001810">
    <property type="entry name" value="F-box_dom"/>
</dbReference>